<evidence type="ECO:0000313" key="2">
    <source>
        <dbReference type="Proteomes" id="UP001430796"/>
    </source>
</evidence>
<organism evidence="1 2">
    <name type="scientific">Marilutibacter chinensis</name>
    <dbReference type="NCBI Taxonomy" id="2912247"/>
    <lineage>
        <taxon>Bacteria</taxon>
        <taxon>Pseudomonadati</taxon>
        <taxon>Pseudomonadota</taxon>
        <taxon>Gammaproteobacteria</taxon>
        <taxon>Lysobacterales</taxon>
        <taxon>Lysobacteraceae</taxon>
        <taxon>Marilutibacter</taxon>
    </lineage>
</organism>
<gene>
    <name evidence="1" type="ORF">L3V18_15115</name>
</gene>
<dbReference type="EMBL" id="JAKJPO010000011">
    <property type="protein sequence ID" value="MCF7223107.1"/>
    <property type="molecule type" value="Genomic_DNA"/>
</dbReference>
<keyword evidence="1" id="KW-0238">DNA-binding</keyword>
<keyword evidence="2" id="KW-1185">Reference proteome</keyword>
<dbReference type="GO" id="GO:0003677">
    <property type="term" value="F:DNA binding"/>
    <property type="evidence" value="ECO:0007669"/>
    <property type="project" value="UniProtKB-KW"/>
</dbReference>
<name>A0ABS9HXK8_9GAMM</name>
<accession>A0ABS9HXK8</accession>
<sequence>MHHVKSNRVRSADEVRKDFERKGITIMSFARDHGLSPGIVYQLLSGQKKGRRGEAHRAAVLLGMKEGVIEQGADA</sequence>
<protein>
    <submittedName>
        <fullName evidence="1">DNA-binding protein</fullName>
    </submittedName>
</protein>
<reference evidence="1 2" key="2">
    <citation type="submission" date="2022-01" db="EMBL/GenBank/DDBJ databases">
        <title>Lysobacter chinensis sp. nov., a bacterium isolated from cow dung compost.</title>
        <authorList>
            <person name="Liu Y."/>
        </authorList>
    </citation>
    <scope>NUCLEOTIDE SEQUENCE [LARGE SCALE GENOMIC DNA]</scope>
    <source>
        <strain evidence="1 2">TLK-CK17</strain>
    </source>
</reference>
<proteinExistence type="predicted"/>
<evidence type="ECO:0000313" key="1">
    <source>
        <dbReference type="EMBL" id="MCF7223107.1"/>
    </source>
</evidence>
<comment type="caution">
    <text evidence="1">The sequence shown here is derived from an EMBL/GenBank/DDBJ whole genome shotgun (WGS) entry which is preliminary data.</text>
</comment>
<dbReference type="Proteomes" id="UP001430796">
    <property type="component" value="Unassembled WGS sequence"/>
</dbReference>
<dbReference type="InterPro" id="IPR026365">
    <property type="entry name" value="BcepMu_gp16"/>
</dbReference>
<dbReference type="NCBIfam" id="TIGR04111">
    <property type="entry name" value="BcepMu_gp16"/>
    <property type="match status" value="1"/>
</dbReference>
<reference evidence="1 2" key="3">
    <citation type="submission" date="2022-01" db="EMBL/GenBank/DDBJ databases">
        <authorList>
            <person name="Zhou L.Y."/>
        </authorList>
    </citation>
    <scope>NUCLEOTIDE SEQUENCE [LARGE SCALE GENOMIC DNA]</scope>
    <source>
        <strain evidence="1 2">TLK-CK17</strain>
    </source>
</reference>
<reference evidence="2" key="1">
    <citation type="submission" date="2022-01" db="EMBL/GenBank/DDBJ databases">
        <title>Lysobacter chinensis sp. nov., a bacterium isolated from cow dung compost.</title>
        <authorList>
            <person name="Zhou L.Y."/>
        </authorList>
    </citation>
    <scope>NUCLEOTIDE SEQUENCE [LARGE SCALE GENOMIC DNA]</scope>
    <source>
        <strain evidence="2">TLK-CK17</strain>
    </source>
</reference>